<gene>
    <name evidence="10" type="primary">LOC105165116</name>
</gene>
<dbReference type="GO" id="GO:0000785">
    <property type="term" value="C:chromatin"/>
    <property type="evidence" value="ECO:0007669"/>
    <property type="project" value="TreeGrafter"/>
</dbReference>
<dbReference type="InParanoid" id="A0A6I9TMM7"/>
<comment type="subcellular location">
    <subcellularLocation>
        <location evidence="1">Nucleus</location>
    </subcellularLocation>
</comment>
<dbReference type="Pfam" id="PF20168">
    <property type="entry name" value="PDS5"/>
    <property type="match status" value="1"/>
</dbReference>
<dbReference type="KEGG" id="sind:105165116"/>
<dbReference type="SUPFAM" id="SSF48371">
    <property type="entry name" value="ARM repeat"/>
    <property type="match status" value="1"/>
</dbReference>
<evidence type="ECO:0000256" key="6">
    <source>
        <dbReference type="ARBA" id="ARBA00023242"/>
    </source>
</evidence>
<evidence type="ECO:0000256" key="4">
    <source>
        <dbReference type="ARBA" id="ARBA00022776"/>
    </source>
</evidence>
<keyword evidence="6" id="KW-0539">Nucleus</keyword>
<dbReference type="CDD" id="cd20404">
    <property type="entry name" value="Tudor_Agenet_AtEML-like"/>
    <property type="match status" value="1"/>
</dbReference>
<feature type="compositionally biased region" description="Basic and acidic residues" evidence="8">
    <location>
        <begin position="548"/>
        <end position="561"/>
    </location>
</feature>
<dbReference type="GO" id="GO:0006281">
    <property type="term" value="P:DNA repair"/>
    <property type="evidence" value="ECO:0007669"/>
    <property type="project" value="UniProtKB-KW"/>
</dbReference>
<dbReference type="GO" id="GO:0035825">
    <property type="term" value="P:homologous recombination"/>
    <property type="evidence" value="ECO:0007669"/>
    <property type="project" value="UniProtKB-ARBA"/>
</dbReference>
<dbReference type="RefSeq" id="XP_011082306.1">
    <property type="nucleotide sequence ID" value="XM_011084004.2"/>
</dbReference>
<reference evidence="9" key="1">
    <citation type="submission" date="2024-10" db="UniProtKB">
        <authorList>
            <consortium name="RefSeq"/>
        </authorList>
    </citation>
    <scope>NUCLEOTIDE SEQUENCE [LARGE SCALE GENOMIC DNA]</scope>
    <source>
        <strain evidence="9">cv. Zhongzhi No. 13</strain>
    </source>
</reference>
<keyword evidence="9" id="KW-1185">Reference proteome</keyword>
<feature type="region of interest" description="Disordered" evidence="8">
    <location>
        <begin position="627"/>
        <end position="742"/>
    </location>
</feature>
<keyword evidence="3" id="KW-0227">DNA damage</keyword>
<feature type="region of interest" description="Disordered" evidence="8">
    <location>
        <begin position="400"/>
        <end position="483"/>
    </location>
</feature>
<dbReference type="PANTHER" id="PTHR12663:SF69">
    <property type="entry name" value="SISTER CHROMATID COHESION PROTEIN PDS5 HOMOLOG E"/>
    <property type="match status" value="1"/>
</dbReference>
<proteinExistence type="predicted"/>
<dbReference type="GO" id="GO:0005634">
    <property type="term" value="C:nucleus"/>
    <property type="evidence" value="ECO:0007669"/>
    <property type="project" value="UniProtKB-SubCell"/>
</dbReference>
<name>A0A6I9TMM7_SESIN</name>
<feature type="compositionally biased region" description="Basic and acidic residues" evidence="8">
    <location>
        <begin position="464"/>
        <end position="481"/>
    </location>
</feature>
<dbReference type="GO" id="GO:0051301">
    <property type="term" value="P:cell division"/>
    <property type="evidence" value="ECO:0007669"/>
    <property type="project" value="UniProtKB-KW"/>
</dbReference>
<keyword evidence="4" id="KW-0498">Mitosis</keyword>
<dbReference type="Proteomes" id="UP000504604">
    <property type="component" value="Linkage group LG1"/>
</dbReference>
<dbReference type="OrthoDB" id="894386at2759"/>
<dbReference type="Gene3D" id="2.30.30.140">
    <property type="match status" value="1"/>
</dbReference>
<keyword evidence="7" id="KW-0131">Cell cycle</keyword>
<dbReference type="InterPro" id="IPR016024">
    <property type="entry name" value="ARM-type_fold"/>
</dbReference>
<evidence type="ECO:0000256" key="5">
    <source>
        <dbReference type="ARBA" id="ARBA00023204"/>
    </source>
</evidence>
<keyword evidence="5" id="KW-0234">DNA repair</keyword>
<feature type="region of interest" description="Disordered" evidence="8">
    <location>
        <begin position="540"/>
        <end position="567"/>
    </location>
</feature>
<dbReference type="GO" id="GO:0007064">
    <property type="term" value="P:mitotic sister chromatid cohesion"/>
    <property type="evidence" value="ECO:0007669"/>
    <property type="project" value="InterPro"/>
</dbReference>
<dbReference type="GeneID" id="105165116"/>
<evidence type="ECO:0000256" key="1">
    <source>
        <dbReference type="ARBA" id="ARBA00004123"/>
    </source>
</evidence>
<dbReference type="PANTHER" id="PTHR12663">
    <property type="entry name" value="ANDROGEN INDUCED INHIBITOR OF PROLIFERATION AS3 / PDS5-RELATED"/>
    <property type="match status" value="1"/>
</dbReference>
<evidence type="ECO:0000313" key="9">
    <source>
        <dbReference type="Proteomes" id="UP000504604"/>
    </source>
</evidence>
<dbReference type="AlphaFoldDB" id="A0A6I9TMM7"/>
<feature type="compositionally biased region" description="Basic residues" evidence="8">
    <location>
        <begin position="658"/>
        <end position="671"/>
    </location>
</feature>
<evidence type="ECO:0000256" key="2">
    <source>
        <dbReference type="ARBA" id="ARBA00022618"/>
    </source>
</evidence>
<evidence type="ECO:0000256" key="8">
    <source>
        <dbReference type="SAM" id="MobiDB-lite"/>
    </source>
</evidence>
<evidence type="ECO:0000256" key="7">
    <source>
        <dbReference type="ARBA" id="ARBA00023306"/>
    </source>
</evidence>
<dbReference type="InterPro" id="IPR039776">
    <property type="entry name" value="Pds5"/>
</dbReference>
<evidence type="ECO:0000313" key="10">
    <source>
        <dbReference type="RefSeq" id="XP_011082306.1"/>
    </source>
</evidence>
<sequence length="742" mass="83401">MGSTSYNDAAQKELEDELVKAGRKLHSLPSSTDEILIRLEKAESVLARVWQLPPSSTEDALYPVMKGLISDKLLRHADENVQLAVASCFNELTRITAPKFPYNDEDMREIFKLFLVALRPLSSETGSNYLRAVQILEGLATVRSCLIMLDIDSDEIVVDMFQLFFNTIRSNPSSNIVNYMETIMRMVIEEIDEVSLDLLRPLLASVRMDNKNISPSSWELGKIVFEGCGTKLQPYLREAVTTLNLNVDDYAPIVASLCQDTSNGETMVAEEVVETVPSVAAGPSGDRVSKLDGVPEAEQEDCTHQEKDENGNILDDENSLVTLNCCQQIVQLKSNDARSDVEVVNNAEISQLEMDMGALPRRRGMRPNTLMKPEEGYEHVWAMGGKDFRKLSYQSNNKEKKDLLVPSEPGKPNIPSDSSQKEFDSVNEGSVRKRRRSKKKEAMPNEHDDEEQLSKQRRKILQTKAKERGPHAPKSRAEKVVARSSTFNIVKGEGNCSGTESEGKDEFLLQELSGKEEIKDEIIIPKRELGDDVEQMVECPMAGPPKAKKPDNLAPETEKNQKSITPSVDYGEELVSLRIMVWWPIDKTFYTGTVEAFDPLTKKHRIKYDDDEEEVLNLKKERWELFSEKQPRKIQSYQKQEADDHDPSPAEKPVKIQKITKRKPGSSRKQHTPTSSIRPKGEGRGLAKSGGSSSNLESDDKMCEANFSSKDVGENNRAGKKHPDSLDQHKKTKPITPPPEMR</sequence>
<keyword evidence="2" id="KW-0132">Cell division</keyword>
<reference evidence="10" key="2">
    <citation type="submission" date="2025-08" db="UniProtKB">
        <authorList>
            <consortium name="RefSeq"/>
        </authorList>
    </citation>
    <scope>IDENTIFICATION</scope>
</reference>
<organism evidence="9 10">
    <name type="scientific">Sesamum indicum</name>
    <name type="common">Oriental sesame</name>
    <name type="synonym">Sesamum orientale</name>
    <dbReference type="NCBI Taxonomy" id="4182"/>
    <lineage>
        <taxon>Eukaryota</taxon>
        <taxon>Viridiplantae</taxon>
        <taxon>Streptophyta</taxon>
        <taxon>Embryophyta</taxon>
        <taxon>Tracheophyta</taxon>
        <taxon>Spermatophyta</taxon>
        <taxon>Magnoliopsida</taxon>
        <taxon>eudicotyledons</taxon>
        <taxon>Gunneridae</taxon>
        <taxon>Pentapetalae</taxon>
        <taxon>asterids</taxon>
        <taxon>lamiids</taxon>
        <taxon>Lamiales</taxon>
        <taxon>Pedaliaceae</taxon>
        <taxon>Sesamum</taxon>
    </lineage>
</organism>
<protein>
    <submittedName>
        <fullName evidence="10">Uncharacterized protein LOC105165116 isoform X1</fullName>
    </submittedName>
</protein>
<feature type="compositionally biased region" description="Basic and acidic residues" evidence="8">
    <location>
        <begin position="640"/>
        <end position="654"/>
    </location>
</feature>
<accession>A0A6I9TMM7</accession>
<evidence type="ECO:0000256" key="3">
    <source>
        <dbReference type="ARBA" id="ARBA00022763"/>
    </source>
</evidence>